<dbReference type="OrthoDB" id="5987198at2759"/>
<protein>
    <recommendedName>
        <fullName evidence="4">Protein kinase domain-containing protein</fullName>
    </recommendedName>
</protein>
<feature type="region of interest" description="Disordered" evidence="1">
    <location>
        <begin position="1"/>
        <end position="24"/>
    </location>
</feature>
<proteinExistence type="predicted"/>
<keyword evidence="3" id="KW-1185">Reference proteome</keyword>
<sequence length="364" mass="41679">MNTDLHSNTEQSAPSHEEPAPLDSYELYWRDRQKMLEDRGYMLRPRYCDQGTKEGRVKATPIDPPLYENYAVKRPVRTNIMDATRISDGKLVMIKAGPTKAEEFKMILRLSTPELRADPRNPCVPMLDHFVDIHDDQISYIVTPFFRRFDDPPFQTFQEILDCIDALLNVCSADCARENVVIDAAALYPQGFHPSQLDMLPDLSGPAPVLKRSQSPCRYYFFDYEQSLYIPVDVSPKIAPCWFGWDSNIPEVEFSGRPYDPFKADVWLLGRVISREICCEWSGFDFAFSVSMAMASDDPALRPDPASCLAAWKDVSSKIGLRRRCARARLRHSGKPNTGSQVQDFLLYIRALRTRGLEKFRLLC</sequence>
<accession>K5VTM5</accession>
<gene>
    <name evidence="2" type="ORF">PHACADRAFT_154561</name>
</gene>
<dbReference type="AlphaFoldDB" id="K5VTM5"/>
<name>K5VTM5_PHACS</name>
<dbReference type="STRING" id="650164.K5VTM5"/>
<dbReference type="GeneID" id="18908989"/>
<feature type="compositionally biased region" description="Polar residues" evidence="1">
    <location>
        <begin position="1"/>
        <end position="14"/>
    </location>
</feature>
<evidence type="ECO:0000313" key="2">
    <source>
        <dbReference type="EMBL" id="EKM49909.1"/>
    </source>
</evidence>
<evidence type="ECO:0000256" key="1">
    <source>
        <dbReference type="SAM" id="MobiDB-lite"/>
    </source>
</evidence>
<dbReference type="KEGG" id="pco:PHACADRAFT_154561"/>
<dbReference type="HOGENOM" id="CLU_044121_2_1_1"/>
<dbReference type="Proteomes" id="UP000008370">
    <property type="component" value="Unassembled WGS sequence"/>
</dbReference>
<reference evidence="2 3" key="1">
    <citation type="journal article" date="2012" name="BMC Genomics">
        <title>Comparative genomics of the white-rot fungi, Phanerochaete carnosa and P. chrysosporium, to elucidate the genetic basis of the distinct wood types they colonize.</title>
        <authorList>
            <person name="Suzuki H."/>
            <person name="MacDonald J."/>
            <person name="Syed K."/>
            <person name="Salamov A."/>
            <person name="Hori C."/>
            <person name="Aerts A."/>
            <person name="Henrissat B."/>
            <person name="Wiebenga A."/>
            <person name="vanKuyk P.A."/>
            <person name="Barry K."/>
            <person name="Lindquist E."/>
            <person name="LaButti K."/>
            <person name="Lapidus A."/>
            <person name="Lucas S."/>
            <person name="Coutinho P."/>
            <person name="Gong Y."/>
            <person name="Samejima M."/>
            <person name="Mahadevan R."/>
            <person name="Abou-Zaid M."/>
            <person name="de Vries R.P."/>
            <person name="Igarashi K."/>
            <person name="Yadav J.S."/>
            <person name="Grigoriev I.V."/>
            <person name="Master E.R."/>
        </authorList>
    </citation>
    <scope>NUCLEOTIDE SEQUENCE [LARGE SCALE GENOMIC DNA]</scope>
    <source>
        <strain evidence="2 3">HHB-10118-sp</strain>
    </source>
</reference>
<dbReference type="InParanoid" id="K5VTM5"/>
<evidence type="ECO:0000313" key="3">
    <source>
        <dbReference type="Proteomes" id="UP000008370"/>
    </source>
</evidence>
<organism evidence="2 3">
    <name type="scientific">Phanerochaete carnosa (strain HHB-10118-sp)</name>
    <name type="common">White-rot fungus</name>
    <name type="synonym">Peniophora carnosa</name>
    <dbReference type="NCBI Taxonomy" id="650164"/>
    <lineage>
        <taxon>Eukaryota</taxon>
        <taxon>Fungi</taxon>
        <taxon>Dikarya</taxon>
        <taxon>Basidiomycota</taxon>
        <taxon>Agaricomycotina</taxon>
        <taxon>Agaricomycetes</taxon>
        <taxon>Polyporales</taxon>
        <taxon>Phanerochaetaceae</taxon>
        <taxon>Phanerochaete</taxon>
    </lineage>
</organism>
<evidence type="ECO:0008006" key="4">
    <source>
        <dbReference type="Google" id="ProtNLM"/>
    </source>
</evidence>
<dbReference type="EMBL" id="JH930480">
    <property type="protein sequence ID" value="EKM49909.1"/>
    <property type="molecule type" value="Genomic_DNA"/>
</dbReference>
<dbReference type="RefSeq" id="XP_007401958.1">
    <property type="nucleotide sequence ID" value="XM_007401896.1"/>
</dbReference>